<proteinExistence type="predicted"/>
<reference evidence="3" key="1">
    <citation type="submission" date="2023-07" db="EMBL/GenBank/DDBJ databases">
        <authorList>
            <person name="Kim M.K."/>
        </authorList>
    </citation>
    <scope>NUCLEOTIDE SEQUENCE</scope>
    <source>
        <strain evidence="3">M29</strain>
    </source>
</reference>
<dbReference type="Pfam" id="PF03235">
    <property type="entry name" value="GmrSD_N"/>
    <property type="match status" value="1"/>
</dbReference>
<evidence type="ECO:0000313" key="3">
    <source>
        <dbReference type="EMBL" id="MDO7846548.1"/>
    </source>
</evidence>
<accession>A0ABT9A9N5</accession>
<keyword evidence="4" id="KW-1185">Reference proteome</keyword>
<dbReference type="PANTHER" id="PTHR39639:SF1">
    <property type="entry name" value="DUF262 DOMAIN-CONTAINING PROTEIN"/>
    <property type="match status" value="1"/>
</dbReference>
<dbReference type="InterPro" id="IPR004919">
    <property type="entry name" value="GmrSD_N"/>
</dbReference>
<comment type="caution">
    <text evidence="3">The sequence shown here is derived from an EMBL/GenBank/DDBJ whole genome shotgun (WGS) entry which is preliminary data.</text>
</comment>
<dbReference type="RefSeq" id="WP_305011236.1">
    <property type="nucleotide sequence ID" value="NZ_JAUQSX010000004.1"/>
</dbReference>
<feature type="compositionally biased region" description="Acidic residues" evidence="1">
    <location>
        <begin position="11"/>
        <end position="24"/>
    </location>
</feature>
<evidence type="ECO:0000259" key="2">
    <source>
        <dbReference type="Pfam" id="PF03235"/>
    </source>
</evidence>
<feature type="compositionally biased region" description="Basic and acidic residues" evidence="1">
    <location>
        <begin position="1"/>
        <end position="10"/>
    </location>
</feature>
<gene>
    <name evidence="3" type="ORF">Q5H92_09290</name>
</gene>
<feature type="domain" description="GmrSD restriction endonucleases N-terminal" evidence="2">
    <location>
        <begin position="51"/>
        <end position="198"/>
    </location>
</feature>
<evidence type="ECO:0000256" key="1">
    <source>
        <dbReference type="SAM" id="MobiDB-lite"/>
    </source>
</evidence>
<dbReference type="Proteomes" id="UP001167796">
    <property type="component" value="Unassembled WGS sequence"/>
</dbReference>
<protein>
    <submittedName>
        <fullName evidence="3">DUF262 domain-containing protein</fullName>
    </submittedName>
</protein>
<name>A0ABT9A9N5_9BACT</name>
<feature type="region of interest" description="Disordered" evidence="1">
    <location>
        <begin position="1"/>
        <end position="25"/>
    </location>
</feature>
<organism evidence="3 4">
    <name type="scientific">Hymenobacter mellowenesis</name>
    <dbReference type="NCBI Taxonomy" id="3063995"/>
    <lineage>
        <taxon>Bacteria</taxon>
        <taxon>Pseudomonadati</taxon>
        <taxon>Bacteroidota</taxon>
        <taxon>Cytophagia</taxon>
        <taxon>Cytophagales</taxon>
        <taxon>Hymenobacteraceae</taxon>
        <taxon>Hymenobacter</taxon>
    </lineage>
</organism>
<dbReference type="EMBL" id="JAUQSX010000004">
    <property type="protein sequence ID" value="MDO7846548.1"/>
    <property type="molecule type" value="Genomic_DNA"/>
</dbReference>
<sequence>MNISEYKQDPNEIEFENDENEPAEESPVADLAKIVSYNIANTVEVLKLKIDNEEINLKPEFQRDFVWDINRASLFIDSLLTGLPIPSIFLGKDKEDESYIVIDGQQRLKSAYYFITGSFISNEKSAIFTLKGLKDREWNGKTFAELDAKYKRRINNAVLNTTIIEDINFRPRVVHDLFHRLNTGGVPLTDQEIRNCVYTGIFNKQIIELNSYNNWRILIGKPFPERRLRDVELVLRFFALFHGLSVYKESMREFLSTFQDNNKNNHDFIASNNELFKATVDLILHEIGPNAFKLVSTINKSVCDSVMVSIAQIITSRKSHANLKQKHQQIIADETYRKYVTYSTSSEANVTGRIDLARNYFLGLK</sequence>
<evidence type="ECO:0000313" key="4">
    <source>
        <dbReference type="Proteomes" id="UP001167796"/>
    </source>
</evidence>
<dbReference type="PANTHER" id="PTHR39639">
    <property type="entry name" value="CHROMOSOME 16, WHOLE GENOME SHOTGUN SEQUENCE"/>
    <property type="match status" value="1"/>
</dbReference>